<dbReference type="EMBL" id="JAFIMR010000034">
    <property type="protein sequence ID" value="KAI1859411.1"/>
    <property type="molecule type" value="Genomic_DNA"/>
</dbReference>
<name>A0A9Q0AIG9_9PEZI</name>
<dbReference type="InterPro" id="IPR008979">
    <property type="entry name" value="Galactose-bd-like_sf"/>
</dbReference>
<dbReference type="Gene3D" id="3.40.50.1820">
    <property type="entry name" value="alpha/beta hydrolase"/>
    <property type="match status" value="1"/>
</dbReference>
<protein>
    <recommendedName>
        <fullName evidence="2">Xaa-Pro dipeptidyl-peptidase C-terminal domain-containing protein</fullName>
    </recommendedName>
</protein>
<dbReference type="PANTHER" id="PTHR43056">
    <property type="entry name" value="PEPTIDASE S9 PROLYL OLIGOPEPTIDASE"/>
    <property type="match status" value="1"/>
</dbReference>
<dbReference type="InterPro" id="IPR000383">
    <property type="entry name" value="Xaa-Pro-like_dom"/>
</dbReference>
<gene>
    <name evidence="3" type="ORF">JX265_010414</name>
</gene>
<proteinExistence type="predicted"/>
<dbReference type="InterPro" id="IPR050585">
    <property type="entry name" value="Xaa-Pro_dipeptidyl-ppase/CocE"/>
</dbReference>
<dbReference type="SMART" id="SM00939">
    <property type="entry name" value="PepX_C"/>
    <property type="match status" value="1"/>
</dbReference>
<dbReference type="NCBIfam" id="TIGR00976">
    <property type="entry name" value="CocE_NonD"/>
    <property type="match status" value="1"/>
</dbReference>
<dbReference type="Gene3D" id="2.60.120.260">
    <property type="entry name" value="Galactose-binding domain-like"/>
    <property type="match status" value="1"/>
</dbReference>
<organism evidence="3 4">
    <name type="scientific">Neoarthrinium moseri</name>
    <dbReference type="NCBI Taxonomy" id="1658444"/>
    <lineage>
        <taxon>Eukaryota</taxon>
        <taxon>Fungi</taxon>
        <taxon>Dikarya</taxon>
        <taxon>Ascomycota</taxon>
        <taxon>Pezizomycotina</taxon>
        <taxon>Sordariomycetes</taxon>
        <taxon>Xylariomycetidae</taxon>
        <taxon>Amphisphaeriales</taxon>
        <taxon>Apiosporaceae</taxon>
        <taxon>Neoarthrinium</taxon>
    </lineage>
</organism>
<dbReference type="InterPro" id="IPR005674">
    <property type="entry name" value="CocE/Ser_esterase"/>
</dbReference>
<dbReference type="GO" id="GO:0008239">
    <property type="term" value="F:dipeptidyl-peptidase activity"/>
    <property type="evidence" value="ECO:0007669"/>
    <property type="project" value="InterPro"/>
</dbReference>
<dbReference type="Gene3D" id="1.10.3020.20">
    <property type="match status" value="1"/>
</dbReference>
<dbReference type="SUPFAM" id="SSF53474">
    <property type="entry name" value="alpha/beta-Hydrolases"/>
    <property type="match status" value="1"/>
</dbReference>
<dbReference type="InterPro" id="IPR029058">
    <property type="entry name" value="AB_hydrolase_fold"/>
</dbReference>
<feature type="domain" description="Xaa-Pro dipeptidyl-peptidase C-terminal" evidence="2">
    <location>
        <begin position="329"/>
        <end position="581"/>
    </location>
</feature>
<dbReference type="Pfam" id="PF08530">
    <property type="entry name" value="PepX_C"/>
    <property type="match status" value="1"/>
</dbReference>
<sequence length="592" mass="66022">MEALKSRFPELTFLPLLAPSSHPHYIYRPFNPSTQVLSAGHAKDPSRRQFRVDTFFEKDVAVEMRDKAKLYADVFRPTDSDGNNKVPAVILWSPYGKDGGAQTYEEMGPFRCGVPLGTTSGYEKFEGLDPADWCARGYAIVNIDARGAGDSDGDLAFWGEQEAMDMFDTVTWASKQPWSNGSVVFAGNSWLAMAQLNLASRFSHPALKALAPWEASTDPYRDTIGRGGVPRPHFMRMICSGLAGKNRVEDAASMFALHPLCDEYWESKVARIEKIDVPLYLTASYSTGLHSRGSFDTFRRAKTSSKWLRVHPYQEWSDLYRPEVNDELQAFFDKYCKGLDTNWESTPRFRLSLIGFEGSPAKTVVERPEKAWPIPGTEYRTYFLDGGSQALSLSKPATESVASYDGHHLTDCTDFSVRFDTYTELAGYPVAKLWMSCDEHDDMDVNVQIRKIAADGTALKSLNFQCPVPEPEVPDTNVVKFLGPDGMLRASHRVSKTVVDGILDYTHDKAEKVAPGQVVELEIPIWPIGMVFEAGEGILLRVAGHDLRLPEVEFLKSDVPLDENKGLHKIHTGGKWDSSLVVPVIAEGKKVQ</sequence>
<dbReference type="Pfam" id="PF02129">
    <property type="entry name" value="Peptidase_S15"/>
    <property type="match status" value="1"/>
</dbReference>
<dbReference type="SUPFAM" id="SSF49785">
    <property type="entry name" value="Galactose-binding domain-like"/>
    <property type="match status" value="1"/>
</dbReference>
<evidence type="ECO:0000313" key="4">
    <source>
        <dbReference type="Proteomes" id="UP000829685"/>
    </source>
</evidence>
<dbReference type="Proteomes" id="UP000829685">
    <property type="component" value="Unassembled WGS sequence"/>
</dbReference>
<dbReference type="AlphaFoldDB" id="A0A9Q0AIG9"/>
<evidence type="ECO:0000259" key="2">
    <source>
        <dbReference type="SMART" id="SM00939"/>
    </source>
</evidence>
<evidence type="ECO:0000313" key="3">
    <source>
        <dbReference type="EMBL" id="KAI1859411.1"/>
    </source>
</evidence>
<reference evidence="3" key="1">
    <citation type="submission" date="2021-03" db="EMBL/GenBank/DDBJ databases">
        <title>Revisited historic fungal species revealed as producer of novel bioactive compounds through whole genome sequencing and comparative genomics.</title>
        <authorList>
            <person name="Vignolle G.A."/>
            <person name="Hochenegger N."/>
            <person name="Mach R.L."/>
            <person name="Mach-Aigner A.R."/>
            <person name="Javad Rahimi M."/>
            <person name="Salim K.A."/>
            <person name="Chan C.M."/>
            <person name="Lim L.B.L."/>
            <person name="Cai F."/>
            <person name="Druzhinina I.S."/>
            <person name="U'Ren J.M."/>
            <person name="Derntl C."/>
        </authorList>
    </citation>
    <scope>NUCLEOTIDE SEQUENCE</scope>
    <source>
        <strain evidence="3">TUCIM 5799</strain>
    </source>
</reference>
<accession>A0A9Q0AIG9</accession>
<keyword evidence="1" id="KW-0378">Hydrolase</keyword>
<comment type="caution">
    <text evidence="3">The sequence shown here is derived from an EMBL/GenBank/DDBJ whole genome shotgun (WGS) entry which is preliminary data.</text>
</comment>
<dbReference type="InterPro" id="IPR013736">
    <property type="entry name" value="Xaa-Pro_dipept_C"/>
</dbReference>
<evidence type="ECO:0000256" key="1">
    <source>
        <dbReference type="ARBA" id="ARBA00022801"/>
    </source>
</evidence>
<keyword evidence="4" id="KW-1185">Reference proteome</keyword>
<dbReference type="PANTHER" id="PTHR43056:SF10">
    <property type="entry name" value="COCE_NOND FAMILY, PUTATIVE (AFU_ORTHOLOGUE AFUA_7G00600)-RELATED"/>
    <property type="match status" value="1"/>
</dbReference>